<gene>
    <name evidence="2" type="ORF">AC579_6893</name>
</gene>
<dbReference type="Proteomes" id="UP000073492">
    <property type="component" value="Unassembled WGS sequence"/>
</dbReference>
<dbReference type="OrthoDB" id="3650890at2759"/>
<feature type="transmembrane region" description="Helical" evidence="1">
    <location>
        <begin position="103"/>
        <end position="126"/>
    </location>
</feature>
<keyword evidence="1" id="KW-0812">Transmembrane</keyword>
<keyword evidence="3" id="KW-1185">Reference proteome</keyword>
<keyword evidence="1" id="KW-0472">Membrane</keyword>
<evidence type="ECO:0000313" key="2">
    <source>
        <dbReference type="EMBL" id="KXT13843.1"/>
    </source>
</evidence>
<reference evidence="2 3" key="1">
    <citation type="submission" date="2015-07" db="EMBL/GenBank/DDBJ databases">
        <title>Comparative genomics of the Sigatoka disease complex on banana suggests a link between parallel evolutionary changes in Pseudocercospora fijiensis and Pseudocercospora eumusae and increased virulence on the banana host.</title>
        <authorList>
            <person name="Chang T.-C."/>
            <person name="Salvucci A."/>
            <person name="Crous P.W."/>
            <person name="Stergiopoulos I."/>
        </authorList>
    </citation>
    <scope>NUCLEOTIDE SEQUENCE [LARGE SCALE GENOMIC DNA]</scope>
    <source>
        <strain evidence="2 3">CBS 116634</strain>
    </source>
</reference>
<evidence type="ECO:0000313" key="3">
    <source>
        <dbReference type="Proteomes" id="UP000073492"/>
    </source>
</evidence>
<accession>A0A139IGI4</accession>
<sequence>MSGQQLTSQSVVTSTTWLNAWSDPIEIHYNFTNLLASPTATAFETRFSFTEDTPDTSLGTNLTNTIDAPTGFWATWNGTATANGIGTALGPRRHESRISTEEIAGLGIGSAAAGALLVSLAACLLLRRRLRRRAYSFETLSSSSDSAKDSEKLAAIPLTTIPLEGLSSTLPQPEADRTIIASVSKLDTVIKNHTHSFYAHSATVQSSGEALPLLEKLLHNCADMNAQDLNTVLSNAETRVGAVRFLMAWSTLSNIGYNSQVDHTLLPPALAECLSAMHLKQESSSGEDPGNETRHVHGLHRLALLSKWRHLTGALMPPSKTMLPDEPRHFNIGQLAKDLDGVLRYCASPDGNGRLANMTEIIRQGAYVGYVLFVHPTAWVFEWGHEAGNELVVFPALVQMSDEHGRPQARPVRSANVQRVSRGKRNEAYCAF</sequence>
<evidence type="ECO:0000256" key="1">
    <source>
        <dbReference type="SAM" id="Phobius"/>
    </source>
</evidence>
<protein>
    <submittedName>
        <fullName evidence="2">Uncharacterized protein</fullName>
    </submittedName>
</protein>
<organism evidence="2 3">
    <name type="scientific">Pseudocercospora musae</name>
    <dbReference type="NCBI Taxonomy" id="113226"/>
    <lineage>
        <taxon>Eukaryota</taxon>
        <taxon>Fungi</taxon>
        <taxon>Dikarya</taxon>
        <taxon>Ascomycota</taxon>
        <taxon>Pezizomycotina</taxon>
        <taxon>Dothideomycetes</taxon>
        <taxon>Dothideomycetidae</taxon>
        <taxon>Mycosphaerellales</taxon>
        <taxon>Mycosphaerellaceae</taxon>
        <taxon>Pseudocercospora</taxon>
    </lineage>
</organism>
<comment type="caution">
    <text evidence="2">The sequence shown here is derived from an EMBL/GenBank/DDBJ whole genome shotgun (WGS) entry which is preliminary data.</text>
</comment>
<dbReference type="EMBL" id="LFZO01000102">
    <property type="protein sequence ID" value="KXT13843.1"/>
    <property type="molecule type" value="Genomic_DNA"/>
</dbReference>
<proteinExistence type="predicted"/>
<keyword evidence="1" id="KW-1133">Transmembrane helix</keyword>
<dbReference type="AlphaFoldDB" id="A0A139IGI4"/>
<name>A0A139IGI4_9PEZI</name>